<dbReference type="Proteomes" id="UP000837801">
    <property type="component" value="Unassembled WGS sequence"/>
</dbReference>
<sequence length="281" mass="31319">MDGVQITLLTLLLGLLITLGVSYFQSTTFGKIGVKSKHNRPTFMILGPNNAGKTALYFRLVNKLDDEDSGSGSSKISPTVSSIEPNFGEVNLPFSSPSIGKPFQLIDFPGHLKYSQLLSKLMLEEVTLRKIKGVVYVIDSSSELVEIAKNLFKLFPLTERLTNGIDFLFAVNKNDLFNSRPVFKIQEILESEISKLIKQELSEKSRVGGSGIDQGDDDDDVEEGVASFGDTRDFWSSVVSSKQEFKFEMLEGNMDFYSGSVLKNKISPWENWFDEKVVNTT</sequence>
<dbReference type="OrthoDB" id="41266at2759"/>
<keyword evidence="6" id="KW-0256">Endoplasmic reticulum</keyword>
<organism evidence="11 12">
    <name type="scientific">[Candida] railenensis</name>
    <dbReference type="NCBI Taxonomy" id="45579"/>
    <lineage>
        <taxon>Eukaryota</taxon>
        <taxon>Fungi</taxon>
        <taxon>Dikarya</taxon>
        <taxon>Ascomycota</taxon>
        <taxon>Saccharomycotina</taxon>
        <taxon>Pichiomycetes</taxon>
        <taxon>Debaryomycetaceae</taxon>
        <taxon>Kurtzmaniella</taxon>
    </lineage>
</organism>
<accession>A0A9P0QRJ5</accession>
<evidence type="ECO:0000256" key="2">
    <source>
        <dbReference type="ARBA" id="ARBA00005619"/>
    </source>
</evidence>
<comment type="caution">
    <text evidence="11">The sequence shown here is derived from an EMBL/GenBank/DDBJ whole genome shotgun (WGS) entry which is preliminary data.</text>
</comment>
<dbReference type="SUPFAM" id="SSF52540">
    <property type="entry name" value="P-loop containing nucleoside triphosphate hydrolases"/>
    <property type="match status" value="1"/>
</dbReference>
<evidence type="ECO:0000256" key="7">
    <source>
        <dbReference type="ARBA" id="ARBA00022989"/>
    </source>
</evidence>
<name>A0A9P0QRJ5_9ASCO</name>
<evidence type="ECO:0000256" key="6">
    <source>
        <dbReference type="ARBA" id="ARBA00022824"/>
    </source>
</evidence>
<dbReference type="AlphaFoldDB" id="A0A9P0QRJ5"/>
<evidence type="ECO:0000256" key="10">
    <source>
        <dbReference type="ARBA" id="ARBA00023170"/>
    </source>
</evidence>
<evidence type="ECO:0000256" key="3">
    <source>
        <dbReference type="ARBA" id="ARBA00020256"/>
    </source>
</evidence>
<evidence type="ECO:0000256" key="8">
    <source>
        <dbReference type="ARBA" id="ARBA00023134"/>
    </source>
</evidence>
<evidence type="ECO:0000313" key="12">
    <source>
        <dbReference type="Proteomes" id="UP000837801"/>
    </source>
</evidence>
<evidence type="ECO:0000256" key="5">
    <source>
        <dbReference type="ARBA" id="ARBA00022741"/>
    </source>
</evidence>
<keyword evidence="8" id="KW-0342">GTP-binding</keyword>
<keyword evidence="9" id="KW-0472">Membrane</keyword>
<evidence type="ECO:0000256" key="1">
    <source>
        <dbReference type="ARBA" id="ARBA00004389"/>
    </source>
</evidence>
<dbReference type="GO" id="GO:0005525">
    <property type="term" value="F:GTP binding"/>
    <property type="evidence" value="ECO:0007669"/>
    <property type="project" value="UniProtKB-KW"/>
</dbReference>
<keyword evidence="4" id="KW-0812">Transmembrane</keyword>
<dbReference type="GO" id="GO:0005789">
    <property type="term" value="C:endoplasmic reticulum membrane"/>
    <property type="evidence" value="ECO:0007669"/>
    <property type="project" value="UniProtKB-SubCell"/>
</dbReference>
<evidence type="ECO:0000256" key="4">
    <source>
        <dbReference type="ARBA" id="ARBA00022692"/>
    </source>
</evidence>
<comment type="subcellular location">
    <subcellularLocation>
        <location evidence="1">Endoplasmic reticulum membrane</location>
        <topology evidence="1">Single-pass membrane protein</topology>
    </subcellularLocation>
</comment>
<dbReference type="Gene3D" id="3.40.50.300">
    <property type="entry name" value="P-loop containing nucleotide triphosphate hydrolases"/>
    <property type="match status" value="1"/>
</dbReference>
<dbReference type="Pfam" id="PF09439">
    <property type="entry name" value="SRPRB"/>
    <property type="match status" value="1"/>
</dbReference>
<evidence type="ECO:0000313" key="11">
    <source>
        <dbReference type="EMBL" id="CAH2353658.1"/>
    </source>
</evidence>
<reference evidence="11" key="1">
    <citation type="submission" date="2022-03" db="EMBL/GenBank/DDBJ databases">
        <authorList>
            <person name="Legras J.-L."/>
            <person name="Devillers H."/>
            <person name="Grondin C."/>
        </authorList>
    </citation>
    <scope>NUCLEOTIDE SEQUENCE</scope>
    <source>
        <strain evidence="11">CLIB 1423</strain>
    </source>
</reference>
<keyword evidence="5" id="KW-0547">Nucleotide-binding</keyword>
<dbReference type="InterPro" id="IPR019009">
    <property type="entry name" value="SRP_receptor_beta_su"/>
</dbReference>
<proteinExistence type="inferred from homology"/>
<comment type="similarity">
    <text evidence="2">Belongs to the SRP receptor beta subunit family.</text>
</comment>
<keyword evidence="7" id="KW-1133">Transmembrane helix</keyword>
<gene>
    <name evidence="11" type="ORF">CLIB1423_11S04786</name>
</gene>
<protein>
    <recommendedName>
        <fullName evidence="3">Signal recognition particle receptor subunit beta</fullName>
    </recommendedName>
</protein>
<dbReference type="InterPro" id="IPR027417">
    <property type="entry name" value="P-loop_NTPase"/>
</dbReference>
<keyword evidence="12" id="KW-1185">Reference proteome</keyword>
<dbReference type="EMBL" id="CAKXYY010000011">
    <property type="protein sequence ID" value="CAH2353658.1"/>
    <property type="molecule type" value="Genomic_DNA"/>
</dbReference>
<evidence type="ECO:0000256" key="9">
    <source>
        <dbReference type="ARBA" id="ARBA00023136"/>
    </source>
</evidence>
<keyword evidence="10 11" id="KW-0675">Receptor</keyword>